<dbReference type="STRING" id="5722.A2E5B1"/>
<dbReference type="VEuPathDB" id="TrichDB:TVAG_003970"/>
<evidence type="ECO:0000313" key="3">
    <source>
        <dbReference type="EMBL" id="EAY12191.1"/>
    </source>
</evidence>
<name>A2E5B1_TRIV3</name>
<sequence length="587" mass="68547">MYSPVPHINDQLEYINATEESIFDLQEQISLLIKQEKIKSDSIAKLSLKINQKNEEKSGLLTTSHTKSIKSDSKLNDEISNESNRLQQLEQKLSILQRKYEIVDKDVQNFQKLSDNLNIHLKSTQTQYHSLLEPKEQADQSNIVELQAIELPDQIRSLNDKILATQKSISSLNDIKELITSKLSILKQTRTILDKEIHDKQAKYEESLESSPKSNENTYGSPIKSKFEFESLISTQEKRNNALQNEINNADSQIQVANNLIRSKNNQISKKNLELQNLNSEISTTTFQLDLLRKRAPPITNNLLNSLTESKISIFQKTDRLEKELEETQDQQTKIQTKLENLSQKIEHQGNISKKLDEIEQKIYKLKSNTDDNTLEIKMSKELKMIELDIEEQQKEAQKLQQIILDSLDKPVELPKVQYETDLEKDLKKILKQADATKYELEYLANKKKYLAKQIKEHAKKIYEFSLMNTELNTSHNSDLYELSNICRMLRSKIKEKAREIRAKLDYLDTRNDTLKMQIADYGHYDERRDVFVLVDDSLSEISKDFTFSQSFFRELLKQLAIFDKENIDYNLFLNKYSKKLDSYLNF</sequence>
<feature type="compositionally biased region" description="Polar residues" evidence="2">
    <location>
        <begin position="209"/>
        <end position="220"/>
    </location>
</feature>
<dbReference type="KEGG" id="tva:4770153"/>
<dbReference type="SMR" id="A2E5B1"/>
<organism evidence="3 4">
    <name type="scientific">Trichomonas vaginalis (strain ATCC PRA-98 / G3)</name>
    <dbReference type="NCBI Taxonomy" id="412133"/>
    <lineage>
        <taxon>Eukaryota</taxon>
        <taxon>Metamonada</taxon>
        <taxon>Parabasalia</taxon>
        <taxon>Trichomonadida</taxon>
        <taxon>Trichomonadidae</taxon>
        <taxon>Trichomonas</taxon>
    </lineage>
</organism>
<feature type="coiled-coil region" evidence="1">
    <location>
        <begin position="233"/>
        <end position="281"/>
    </location>
</feature>
<keyword evidence="4" id="KW-1185">Reference proteome</keyword>
<protein>
    <submittedName>
        <fullName evidence="3">Uncharacterized protein</fullName>
    </submittedName>
</protein>
<feature type="coiled-coil region" evidence="1">
    <location>
        <begin position="311"/>
        <end position="345"/>
    </location>
</feature>
<reference evidence="3" key="2">
    <citation type="journal article" date="2007" name="Science">
        <title>Draft genome sequence of the sexually transmitted pathogen Trichomonas vaginalis.</title>
        <authorList>
            <person name="Carlton J.M."/>
            <person name="Hirt R.P."/>
            <person name="Silva J.C."/>
            <person name="Delcher A.L."/>
            <person name="Schatz M."/>
            <person name="Zhao Q."/>
            <person name="Wortman J.R."/>
            <person name="Bidwell S.L."/>
            <person name="Alsmark U.C.M."/>
            <person name="Besteiro S."/>
            <person name="Sicheritz-Ponten T."/>
            <person name="Noel C.J."/>
            <person name="Dacks J.B."/>
            <person name="Foster P.G."/>
            <person name="Simillion C."/>
            <person name="Van de Peer Y."/>
            <person name="Miranda-Saavedra D."/>
            <person name="Barton G.J."/>
            <person name="Westrop G.D."/>
            <person name="Mueller S."/>
            <person name="Dessi D."/>
            <person name="Fiori P.L."/>
            <person name="Ren Q."/>
            <person name="Paulsen I."/>
            <person name="Zhang H."/>
            <person name="Bastida-Corcuera F.D."/>
            <person name="Simoes-Barbosa A."/>
            <person name="Brown M.T."/>
            <person name="Hayes R.D."/>
            <person name="Mukherjee M."/>
            <person name="Okumura C.Y."/>
            <person name="Schneider R."/>
            <person name="Smith A.J."/>
            <person name="Vanacova S."/>
            <person name="Villalvazo M."/>
            <person name="Haas B.J."/>
            <person name="Pertea M."/>
            <person name="Feldblyum T.V."/>
            <person name="Utterback T.R."/>
            <person name="Shu C.L."/>
            <person name="Osoegawa K."/>
            <person name="de Jong P.J."/>
            <person name="Hrdy I."/>
            <person name="Horvathova L."/>
            <person name="Zubacova Z."/>
            <person name="Dolezal P."/>
            <person name="Malik S.B."/>
            <person name="Logsdon J.M. Jr."/>
            <person name="Henze K."/>
            <person name="Gupta A."/>
            <person name="Wang C.C."/>
            <person name="Dunne R.L."/>
            <person name="Upcroft J.A."/>
            <person name="Upcroft P."/>
            <person name="White O."/>
            <person name="Salzberg S.L."/>
            <person name="Tang P."/>
            <person name="Chiu C.-H."/>
            <person name="Lee Y.-S."/>
            <person name="Embley T.M."/>
            <person name="Coombs G.H."/>
            <person name="Mottram J.C."/>
            <person name="Tachezy J."/>
            <person name="Fraser-Liggett C.M."/>
            <person name="Johnson P.J."/>
        </authorList>
    </citation>
    <scope>NUCLEOTIDE SEQUENCE [LARGE SCALE GENOMIC DNA]</scope>
    <source>
        <strain evidence="3">G3</strain>
    </source>
</reference>
<dbReference type="VEuPathDB" id="TrichDB:TVAGG3_0476090"/>
<feature type="coiled-coil region" evidence="1">
    <location>
        <begin position="72"/>
        <end position="106"/>
    </location>
</feature>
<proteinExistence type="predicted"/>
<reference evidence="3" key="1">
    <citation type="submission" date="2006-10" db="EMBL/GenBank/DDBJ databases">
        <authorList>
            <person name="Amadeo P."/>
            <person name="Zhao Q."/>
            <person name="Wortman J."/>
            <person name="Fraser-Liggett C."/>
            <person name="Carlton J."/>
        </authorList>
    </citation>
    <scope>NUCLEOTIDE SEQUENCE</scope>
    <source>
        <strain evidence="3">G3</strain>
    </source>
</reference>
<dbReference type="InParanoid" id="A2E5B1"/>
<dbReference type="RefSeq" id="XP_001324414.1">
    <property type="nucleotide sequence ID" value="XM_001324379.1"/>
</dbReference>
<evidence type="ECO:0000256" key="1">
    <source>
        <dbReference type="SAM" id="Coils"/>
    </source>
</evidence>
<dbReference type="EMBL" id="DS113306">
    <property type="protein sequence ID" value="EAY12191.1"/>
    <property type="molecule type" value="Genomic_DNA"/>
</dbReference>
<dbReference type="AlphaFoldDB" id="A2E5B1"/>
<dbReference type="OMA" id="VPHINDQ"/>
<evidence type="ECO:0000256" key="2">
    <source>
        <dbReference type="SAM" id="MobiDB-lite"/>
    </source>
</evidence>
<dbReference type="eggNOG" id="KOG1836">
    <property type="taxonomic scope" value="Eukaryota"/>
</dbReference>
<feature type="coiled-coil region" evidence="1">
    <location>
        <begin position="376"/>
        <end position="410"/>
    </location>
</feature>
<dbReference type="FunCoup" id="A2E5B1">
    <property type="interactions" value="281"/>
</dbReference>
<dbReference type="Proteomes" id="UP000001542">
    <property type="component" value="Unassembled WGS sequence"/>
</dbReference>
<evidence type="ECO:0000313" key="4">
    <source>
        <dbReference type="Proteomes" id="UP000001542"/>
    </source>
</evidence>
<feature type="region of interest" description="Disordered" evidence="2">
    <location>
        <begin position="203"/>
        <end position="222"/>
    </location>
</feature>
<accession>A2E5B1</accession>
<keyword evidence="1" id="KW-0175">Coiled coil</keyword>
<gene>
    <name evidence="3" type="ORF">TVAG_003970</name>
</gene>